<keyword evidence="3" id="KW-1185">Reference proteome</keyword>
<proteinExistence type="predicted"/>
<gene>
    <name evidence="2" type="ORF">CGZ94_04085</name>
</gene>
<feature type="domain" description="Fido" evidence="1">
    <location>
        <begin position="82"/>
        <end position="206"/>
    </location>
</feature>
<dbReference type="InterPro" id="IPR003812">
    <property type="entry name" value="Fido"/>
</dbReference>
<dbReference type="OrthoDB" id="5241763at2"/>
<dbReference type="Proteomes" id="UP000215896">
    <property type="component" value="Unassembled WGS sequence"/>
</dbReference>
<dbReference type="RefSeq" id="WP_094404825.1">
    <property type="nucleotide sequence ID" value="NZ_NMVO01000002.1"/>
</dbReference>
<accession>A0A255GQZ3</accession>
<evidence type="ECO:0000313" key="2">
    <source>
        <dbReference type="EMBL" id="OYO16813.1"/>
    </source>
</evidence>
<organism evidence="2 3">
    <name type="scientific">Enemella evansiae</name>
    <dbReference type="NCBI Taxonomy" id="2016499"/>
    <lineage>
        <taxon>Bacteria</taxon>
        <taxon>Bacillati</taxon>
        <taxon>Actinomycetota</taxon>
        <taxon>Actinomycetes</taxon>
        <taxon>Propionibacteriales</taxon>
        <taxon>Propionibacteriaceae</taxon>
        <taxon>Enemella</taxon>
    </lineage>
</organism>
<dbReference type="Gene3D" id="1.10.3290.10">
    <property type="entry name" value="Fido-like domain"/>
    <property type="match status" value="1"/>
</dbReference>
<protein>
    <submittedName>
        <fullName evidence="2">Oxidoreductase</fullName>
    </submittedName>
</protein>
<reference evidence="2 3" key="1">
    <citation type="submission" date="2017-07" db="EMBL/GenBank/DDBJ databases">
        <title>Draft whole genome sequences of clinical Proprionibacteriaceae strains.</title>
        <authorList>
            <person name="Bernier A.-M."/>
            <person name="Bernard K."/>
            <person name="Domingo M.-C."/>
        </authorList>
    </citation>
    <scope>NUCLEOTIDE SEQUENCE [LARGE SCALE GENOMIC DNA]</scope>
    <source>
        <strain evidence="2 3">NML 030167</strain>
    </source>
</reference>
<dbReference type="EMBL" id="NMVO01000002">
    <property type="protein sequence ID" value="OYO16813.1"/>
    <property type="molecule type" value="Genomic_DNA"/>
</dbReference>
<comment type="caution">
    <text evidence="2">The sequence shown here is derived from an EMBL/GenBank/DDBJ whole genome shotgun (WGS) entry which is preliminary data.</text>
</comment>
<dbReference type="PROSITE" id="PS51459">
    <property type="entry name" value="FIDO"/>
    <property type="match status" value="1"/>
</dbReference>
<evidence type="ECO:0000259" key="1">
    <source>
        <dbReference type="PROSITE" id="PS51459"/>
    </source>
</evidence>
<sequence>MNDPLADLGRLEGVPSAVTAARDATDAVLRDRGRRSVPVEDTARALLAGARASAAIEGEQWEPGAVRLSTELIELAAAVRRSPGQVLARAHALLAKGMVPDDRLGRVVATEPMDGLLGLLTGTTRAPALVQAAIAHAEIARLAPFGGGDGVIARAVEHMVLIDAGIDPRAALVPEVGHLAAGAGYQQALRGYASGGADGVRGWILHCASALTRGAEESPLGAARRFRDDRV</sequence>
<dbReference type="AlphaFoldDB" id="A0A255GQZ3"/>
<name>A0A255GQZ3_9ACTN</name>
<dbReference type="InterPro" id="IPR036597">
    <property type="entry name" value="Fido-like_dom_sf"/>
</dbReference>
<dbReference type="SUPFAM" id="SSF140931">
    <property type="entry name" value="Fic-like"/>
    <property type="match status" value="1"/>
</dbReference>
<evidence type="ECO:0000313" key="3">
    <source>
        <dbReference type="Proteomes" id="UP000215896"/>
    </source>
</evidence>